<comment type="caution">
    <text evidence="2">The sequence shown here is derived from an EMBL/GenBank/DDBJ whole genome shotgun (WGS) entry which is preliminary data.</text>
</comment>
<accession>A0A409YG00</accession>
<gene>
    <name evidence="2" type="ORF">CVT24_001224</name>
</gene>
<keyword evidence="3" id="KW-1185">Reference proteome</keyword>
<dbReference type="InParanoid" id="A0A409YG00"/>
<feature type="compositionally biased region" description="Low complexity" evidence="1">
    <location>
        <begin position="154"/>
        <end position="169"/>
    </location>
</feature>
<feature type="region of interest" description="Disordered" evidence="1">
    <location>
        <begin position="149"/>
        <end position="179"/>
    </location>
</feature>
<evidence type="ECO:0000313" key="3">
    <source>
        <dbReference type="Proteomes" id="UP000284842"/>
    </source>
</evidence>
<evidence type="ECO:0000313" key="2">
    <source>
        <dbReference type="EMBL" id="PPR01895.1"/>
    </source>
</evidence>
<organism evidence="2 3">
    <name type="scientific">Panaeolus cyanescens</name>
    <dbReference type="NCBI Taxonomy" id="181874"/>
    <lineage>
        <taxon>Eukaryota</taxon>
        <taxon>Fungi</taxon>
        <taxon>Dikarya</taxon>
        <taxon>Basidiomycota</taxon>
        <taxon>Agaricomycotina</taxon>
        <taxon>Agaricomycetes</taxon>
        <taxon>Agaricomycetidae</taxon>
        <taxon>Agaricales</taxon>
        <taxon>Agaricineae</taxon>
        <taxon>Galeropsidaceae</taxon>
        <taxon>Panaeolus</taxon>
    </lineage>
</organism>
<name>A0A409YG00_9AGAR</name>
<evidence type="ECO:0000256" key="1">
    <source>
        <dbReference type="SAM" id="MobiDB-lite"/>
    </source>
</evidence>
<dbReference type="Proteomes" id="UP000284842">
    <property type="component" value="Unassembled WGS sequence"/>
</dbReference>
<sequence length="179" mass="20148">MVFTNDQHTDPCILQQAVNCGFWETLQDIWEEFITSFETKPTVDFVSQDFMRFKQGIESLHHGYEMVFESGILPILRDDLAARTHALLKAACFNMPLIVHLTNITAQFLQMLTEEQYETLGRLPAVPDEPEFNLCAAAISRSRFTRAHGPFARPSSVGSSSSRSNSSKPHSPPISIDDD</sequence>
<dbReference type="EMBL" id="NHTK01001205">
    <property type="protein sequence ID" value="PPR01895.1"/>
    <property type="molecule type" value="Genomic_DNA"/>
</dbReference>
<proteinExistence type="predicted"/>
<protein>
    <submittedName>
        <fullName evidence="2">Uncharacterized protein</fullName>
    </submittedName>
</protein>
<dbReference type="AlphaFoldDB" id="A0A409YG00"/>
<reference evidence="2 3" key="1">
    <citation type="journal article" date="2018" name="Evol. Lett.">
        <title>Horizontal gene cluster transfer increased hallucinogenic mushroom diversity.</title>
        <authorList>
            <person name="Reynolds H.T."/>
            <person name="Vijayakumar V."/>
            <person name="Gluck-Thaler E."/>
            <person name="Korotkin H.B."/>
            <person name="Matheny P.B."/>
            <person name="Slot J.C."/>
        </authorList>
    </citation>
    <scope>NUCLEOTIDE SEQUENCE [LARGE SCALE GENOMIC DNA]</scope>
    <source>
        <strain evidence="2 3">2629</strain>
    </source>
</reference>